<feature type="transmembrane region" description="Helical" evidence="1">
    <location>
        <begin position="78"/>
        <end position="99"/>
    </location>
</feature>
<evidence type="ECO:0000313" key="2">
    <source>
        <dbReference type="EMBL" id="CAB4537801.1"/>
    </source>
</evidence>
<gene>
    <name evidence="2" type="ORF">UFOPK1433_00334</name>
</gene>
<proteinExistence type="predicted"/>
<dbReference type="PANTHER" id="PTHR40078">
    <property type="entry name" value="INTEGRAL MEMBRANE PROTEIN-RELATED"/>
    <property type="match status" value="1"/>
</dbReference>
<dbReference type="AlphaFoldDB" id="A0A6J6BFM4"/>
<dbReference type="EMBL" id="CAEZSN010000025">
    <property type="protein sequence ID" value="CAB4537801.1"/>
    <property type="molecule type" value="Genomic_DNA"/>
</dbReference>
<feature type="transmembrane region" description="Helical" evidence="1">
    <location>
        <begin position="52"/>
        <end position="71"/>
    </location>
</feature>
<feature type="transmembrane region" description="Helical" evidence="1">
    <location>
        <begin position="149"/>
        <end position="170"/>
    </location>
</feature>
<dbReference type="PANTHER" id="PTHR40078:SF1">
    <property type="entry name" value="INTEGRAL MEMBRANE PROTEIN"/>
    <property type="match status" value="1"/>
</dbReference>
<protein>
    <submittedName>
        <fullName evidence="2">Unannotated protein</fullName>
    </submittedName>
</protein>
<reference evidence="2" key="1">
    <citation type="submission" date="2020-05" db="EMBL/GenBank/DDBJ databases">
        <authorList>
            <person name="Chiriac C."/>
            <person name="Salcher M."/>
            <person name="Ghai R."/>
            <person name="Kavagutti S V."/>
        </authorList>
    </citation>
    <scope>NUCLEOTIDE SEQUENCE</scope>
</reference>
<accession>A0A6J6BFM4</accession>
<dbReference type="InterPro" id="IPR038750">
    <property type="entry name" value="YczE/YyaS-like"/>
</dbReference>
<dbReference type="Pfam" id="PF19700">
    <property type="entry name" value="DUF6198"/>
    <property type="match status" value="1"/>
</dbReference>
<evidence type="ECO:0000256" key="1">
    <source>
        <dbReference type="SAM" id="Phobius"/>
    </source>
</evidence>
<organism evidence="2">
    <name type="scientific">freshwater metagenome</name>
    <dbReference type="NCBI Taxonomy" id="449393"/>
    <lineage>
        <taxon>unclassified sequences</taxon>
        <taxon>metagenomes</taxon>
        <taxon>ecological metagenomes</taxon>
    </lineage>
</organism>
<sequence length="205" mass="22762">MPSKSSQTFAYRFSKLNIGLFIYGLGIAMLVHANIGIPPWDVFAQGISVQTGWTFGWSTVAVSVIVLICWLPLRQKYGIGTVLNGLLIGVWCDVWTPFLPTIDVYWMRLAEFIIAMLIVAMATGMYISTNFGKGPRDGIMVGTAEVLGWPFWIVRTMFEVTVLAIGIFMGGRFGEGTIIFAVCIGYLMQTSMRLFGVPTKKRPKK</sequence>
<keyword evidence="1" id="KW-1133">Transmembrane helix</keyword>
<name>A0A6J6BFM4_9ZZZZ</name>
<feature type="transmembrane region" description="Helical" evidence="1">
    <location>
        <begin position="176"/>
        <end position="195"/>
    </location>
</feature>
<feature type="transmembrane region" description="Helical" evidence="1">
    <location>
        <begin position="105"/>
        <end position="128"/>
    </location>
</feature>
<feature type="transmembrane region" description="Helical" evidence="1">
    <location>
        <begin position="20"/>
        <end position="40"/>
    </location>
</feature>
<keyword evidence="1" id="KW-0812">Transmembrane</keyword>
<keyword evidence="1" id="KW-0472">Membrane</keyword>